<organism evidence="3 4">
    <name type="scientific">Steinernema glaseri</name>
    <dbReference type="NCBI Taxonomy" id="37863"/>
    <lineage>
        <taxon>Eukaryota</taxon>
        <taxon>Metazoa</taxon>
        <taxon>Ecdysozoa</taxon>
        <taxon>Nematoda</taxon>
        <taxon>Chromadorea</taxon>
        <taxon>Rhabditida</taxon>
        <taxon>Tylenchina</taxon>
        <taxon>Panagrolaimomorpha</taxon>
        <taxon>Strongyloidoidea</taxon>
        <taxon>Steinernematidae</taxon>
        <taxon>Steinernema</taxon>
    </lineage>
</organism>
<evidence type="ECO:0000313" key="4">
    <source>
        <dbReference type="WBParaSite" id="L893_g20855.t1"/>
    </source>
</evidence>
<feature type="signal peptide" evidence="2">
    <location>
        <begin position="1"/>
        <end position="24"/>
    </location>
</feature>
<feature type="compositionally biased region" description="Basic and acidic residues" evidence="1">
    <location>
        <begin position="71"/>
        <end position="94"/>
    </location>
</feature>
<name>A0A1I7YXI6_9BILA</name>
<dbReference type="Proteomes" id="UP000095287">
    <property type="component" value="Unplaced"/>
</dbReference>
<accession>A0A1I7YXI6</accession>
<evidence type="ECO:0000256" key="1">
    <source>
        <dbReference type="SAM" id="MobiDB-lite"/>
    </source>
</evidence>
<dbReference type="WBParaSite" id="L893_g20855.t1">
    <property type="protein sequence ID" value="L893_g20855.t1"/>
    <property type="gene ID" value="L893_g20855"/>
</dbReference>
<dbReference type="AlphaFoldDB" id="A0A1I7YXI6"/>
<feature type="chain" id="PRO_5009312730" evidence="2">
    <location>
        <begin position="25"/>
        <end position="94"/>
    </location>
</feature>
<evidence type="ECO:0000256" key="2">
    <source>
        <dbReference type="SAM" id="SignalP"/>
    </source>
</evidence>
<evidence type="ECO:0000313" key="3">
    <source>
        <dbReference type="Proteomes" id="UP000095287"/>
    </source>
</evidence>
<keyword evidence="2" id="KW-0732">Signal</keyword>
<feature type="region of interest" description="Disordered" evidence="1">
    <location>
        <begin position="69"/>
        <end position="94"/>
    </location>
</feature>
<sequence length="94" mass="10707">MSLVIVLVILALKNFFFQITELLARRYNLDSQRICLAGDTEKLSNTVGSSKRWSLDAYEQDSKSIGSRYKSCGEGRTPSKEQRRTKERLQCCGL</sequence>
<reference evidence="4" key="1">
    <citation type="submission" date="2016-11" db="UniProtKB">
        <authorList>
            <consortium name="WormBaseParasite"/>
        </authorList>
    </citation>
    <scope>IDENTIFICATION</scope>
</reference>
<keyword evidence="3" id="KW-1185">Reference proteome</keyword>
<protein>
    <submittedName>
        <fullName evidence="4">Secreted protein</fullName>
    </submittedName>
</protein>
<proteinExistence type="predicted"/>